<feature type="binding site" evidence="4">
    <location>
        <begin position="105"/>
        <end position="108"/>
    </location>
    <ligand>
        <name>GTP</name>
        <dbReference type="ChEBI" id="CHEBI:37565"/>
    </ligand>
</feature>
<organism evidence="7 8">
    <name type="scientific">Tortispora caseinolytica NRRL Y-17796</name>
    <dbReference type="NCBI Taxonomy" id="767744"/>
    <lineage>
        <taxon>Eukaryota</taxon>
        <taxon>Fungi</taxon>
        <taxon>Dikarya</taxon>
        <taxon>Ascomycota</taxon>
        <taxon>Saccharomycotina</taxon>
        <taxon>Trigonopsidomycetes</taxon>
        <taxon>Trigonopsidales</taxon>
        <taxon>Trigonopsidaceae</taxon>
        <taxon>Tortispora</taxon>
    </lineage>
</organism>
<dbReference type="GO" id="GO:0051285">
    <property type="term" value="C:cell cortex of cell tip"/>
    <property type="evidence" value="ECO:0007669"/>
    <property type="project" value="EnsemblFungi"/>
</dbReference>
<dbReference type="NCBIfam" id="TIGR00231">
    <property type="entry name" value="small_GTP"/>
    <property type="match status" value="1"/>
</dbReference>
<keyword evidence="2 4" id="KW-0547">Nucleotide-binding</keyword>
<comment type="similarity">
    <text evidence="1 6">Belongs to the small GTPase superfamily. Arf family.</text>
</comment>
<feature type="binding site" evidence="5">
    <location>
        <position position="27"/>
    </location>
    <ligand>
        <name>Mg(2+)</name>
        <dbReference type="ChEBI" id="CHEBI:18420"/>
    </ligand>
</feature>
<keyword evidence="3 4" id="KW-0342">GTP-binding</keyword>
<dbReference type="GO" id="GO:0000935">
    <property type="term" value="C:division septum"/>
    <property type="evidence" value="ECO:0007669"/>
    <property type="project" value="EnsemblFungi"/>
</dbReference>
<evidence type="ECO:0000256" key="4">
    <source>
        <dbReference type="PIRSR" id="PIRSR606689-1"/>
    </source>
</evidence>
<dbReference type="Gene3D" id="3.40.50.300">
    <property type="entry name" value="P-loop containing nucleotide triphosphate hydrolases"/>
    <property type="match status" value="1"/>
</dbReference>
<keyword evidence="5" id="KW-0479">Metal-binding</keyword>
<dbReference type="SMART" id="SM00177">
    <property type="entry name" value="ARF"/>
    <property type="match status" value="1"/>
</dbReference>
<dbReference type="FunFam" id="3.40.50.300:FF:000412">
    <property type="entry name" value="ADP-ribosylation factor 1"/>
    <property type="match status" value="1"/>
</dbReference>
<dbReference type="GO" id="GO:0051523">
    <property type="term" value="P:cell growth mode switching, monopolar to bipolar"/>
    <property type="evidence" value="ECO:0007669"/>
    <property type="project" value="EnsemblFungi"/>
</dbReference>
<proteinExistence type="inferred from homology"/>
<evidence type="ECO:0000256" key="2">
    <source>
        <dbReference type="ARBA" id="ARBA00022741"/>
    </source>
</evidence>
<evidence type="ECO:0000313" key="8">
    <source>
        <dbReference type="Proteomes" id="UP000095023"/>
    </source>
</evidence>
<dbReference type="GO" id="GO:0010971">
    <property type="term" value="P:positive regulation of G2/M transition of mitotic cell cycle"/>
    <property type="evidence" value="ECO:0007669"/>
    <property type="project" value="EnsemblFungi"/>
</dbReference>
<evidence type="ECO:0000256" key="5">
    <source>
        <dbReference type="PIRSR" id="PIRSR606689-2"/>
    </source>
</evidence>
<feature type="binding site" evidence="4">
    <location>
        <position position="49"/>
    </location>
    <ligand>
        <name>GTP</name>
        <dbReference type="ChEBI" id="CHEBI:37565"/>
    </ligand>
</feature>
<dbReference type="GO" id="GO:0110115">
    <property type="term" value="C:Cdr2 medial cortical node complex"/>
    <property type="evidence" value="ECO:0007669"/>
    <property type="project" value="EnsemblFungi"/>
</dbReference>
<reference evidence="8" key="1">
    <citation type="submission" date="2016-02" db="EMBL/GenBank/DDBJ databases">
        <title>Comparative genomics of biotechnologically important yeasts.</title>
        <authorList>
            <consortium name="DOE Joint Genome Institute"/>
            <person name="Riley R."/>
            <person name="Haridas S."/>
            <person name="Wolfe K.H."/>
            <person name="Lopes M.R."/>
            <person name="Hittinger C.T."/>
            <person name="Goker M."/>
            <person name="Salamov A."/>
            <person name="Wisecaver J."/>
            <person name="Long T.M."/>
            <person name="Aerts A.L."/>
            <person name="Barry K."/>
            <person name="Choi C."/>
            <person name="Clum A."/>
            <person name="Coughlan A.Y."/>
            <person name="Deshpande S."/>
            <person name="Douglass A.P."/>
            <person name="Hanson S.J."/>
            <person name="Klenk H.-P."/>
            <person name="Labutti K."/>
            <person name="Lapidus A."/>
            <person name="Lindquist E."/>
            <person name="Lipzen A."/>
            <person name="Meier-Kolthoff J.P."/>
            <person name="Ohm R.A."/>
            <person name="Otillar R.P."/>
            <person name="Pangilinan J."/>
            <person name="Peng Y."/>
            <person name="Rokas A."/>
            <person name="Rosa C.A."/>
            <person name="Scheuner C."/>
            <person name="Sibirny A.A."/>
            <person name="Slot J.C."/>
            <person name="Stielow J.B."/>
            <person name="Sun H."/>
            <person name="Kurtzman C.P."/>
            <person name="Blackwell M."/>
            <person name="Jeffries T.W."/>
            <person name="Grigoriev I.V."/>
        </authorList>
    </citation>
    <scope>NUCLEOTIDE SEQUENCE [LARGE SCALE GENOMIC DNA]</scope>
    <source>
        <strain evidence="8">NRRL Y-17796</strain>
    </source>
</reference>
<dbReference type="InterPro" id="IPR006689">
    <property type="entry name" value="Small_GTPase_ARF/SAR"/>
</dbReference>
<dbReference type="InterPro" id="IPR005225">
    <property type="entry name" value="Small_GTP-bd"/>
</dbReference>
<dbReference type="Proteomes" id="UP000095023">
    <property type="component" value="Unassembled WGS sequence"/>
</dbReference>
<dbReference type="SUPFAM" id="SSF52540">
    <property type="entry name" value="P-loop containing nucleoside triphosphate hydrolases"/>
    <property type="match status" value="1"/>
</dbReference>
<dbReference type="PROSITE" id="PS51417">
    <property type="entry name" value="ARF"/>
    <property type="match status" value="1"/>
</dbReference>
<dbReference type="GO" id="GO:0005525">
    <property type="term" value="F:GTP binding"/>
    <property type="evidence" value="ECO:0007669"/>
    <property type="project" value="UniProtKB-KW"/>
</dbReference>
<evidence type="ECO:0000256" key="6">
    <source>
        <dbReference type="RuleBase" id="RU003925"/>
    </source>
</evidence>
<dbReference type="GO" id="GO:0046872">
    <property type="term" value="F:metal ion binding"/>
    <property type="evidence" value="ECO:0007669"/>
    <property type="project" value="UniProtKB-KW"/>
</dbReference>
<gene>
    <name evidence="7" type="ORF">CANCADRAFT_1205</name>
</gene>
<evidence type="ECO:0000256" key="3">
    <source>
        <dbReference type="ARBA" id="ARBA00023134"/>
    </source>
</evidence>
<keyword evidence="8" id="KW-1185">Reference proteome</keyword>
<name>A0A1E4TLI7_9ASCO</name>
<dbReference type="InterPro" id="IPR024156">
    <property type="entry name" value="Small_GTPase_ARF"/>
</dbReference>
<dbReference type="Pfam" id="PF00025">
    <property type="entry name" value="Arf"/>
    <property type="match status" value="1"/>
</dbReference>
<dbReference type="InterPro" id="IPR027417">
    <property type="entry name" value="P-loop_NTPase"/>
</dbReference>
<dbReference type="PANTHER" id="PTHR11711">
    <property type="entry name" value="ADP RIBOSYLATION FACTOR-RELATED"/>
    <property type="match status" value="1"/>
</dbReference>
<sequence>MLGLDSAGKTTILYKLKLGQDITTVPTVGFNVETIKYKNVIFNVWDVGGQNKIRRLWRHYYTGANALIYVIDSADRSRIDESANELHRILQDPEMANCVLLVFANKQDIEGALDAEQITEVLRLHSLTGHAWNVVPSIGTSGQGLTEGLSWLQHQVATSS</sequence>
<dbReference type="AlphaFoldDB" id="A0A1E4TLI7"/>
<feature type="binding site" evidence="5">
    <location>
        <position position="10"/>
    </location>
    <ligand>
        <name>Mg(2+)</name>
        <dbReference type="ChEBI" id="CHEBI:18420"/>
    </ligand>
</feature>
<dbReference type="GO" id="GO:0003924">
    <property type="term" value="F:GTPase activity"/>
    <property type="evidence" value="ECO:0007669"/>
    <property type="project" value="InterPro"/>
</dbReference>
<protein>
    <recommendedName>
        <fullName evidence="9">ADP-ribosylation factor</fullName>
    </recommendedName>
</protein>
<dbReference type="GO" id="GO:0043495">
    <property type="term" value="F:protein-membrane adaptor activity"/>
    <property type="evidence" value="ECO:0007669"/>
    <property type="project" value="EnsemblFungi"/>
</dbReference>
<dbReference type="PRINTS" id="PR00328">
    <property type="entry name" value="SAR1GTPBP"/>
</dbReference>
<accession>A0A1E4TLI7</accession>
<feature type="binding site" evidence="4">
    <location>
        <begin position="3"/>
        <end position="10"/>
    </location>
    <ligand>
        <name>GTP</name>
        <dbReference type="ChEBI" id="CHEBI:37565"/>
    </ligand>
</feature>
<dbReference type="SMART" id="SM00178">
    <property type="entry name" value="SAR"/>
    <property type="match status" value="1"/>
</dbReference>
<evidence type="ECO:0008006" key="9">
    <source>
        <dbReference type="Google" id="ProtNLM"/>
    </source>
</evidence>
<keyword evidence="5" id="KW-0460">Magnesium</keyword>
<dbReference type="OrthoDB" id="2011769at2759"/>
<dbReference type="EMBL" id="KV453841">
    <property type="protein sequence ID" value="ODV92614.1"/>
    <property type="molecule type" value="Genomic_DNA"/>
</dbReference>
<dbReference type="GO" id="GO:1902412">
    <property type="term" value="P:regulation of mitotic cytokinesis"/>
    <property type="evidence" value="ECO:0007669"/>
    <property type="project" value="EnsemblFungi"/>
</dbReference>
<evidence type="ECO:0000313" key="7">
    <source>
        <dbReference type="EMBL" id="ODV92614.1"/>
    </source>
</evidence>
<evidence type="ECO:0000256" key="1">
    <source>
        <dbReference type="ARBA" id="ARBA00010290"/>
    </source>
</evidence>